<name>A0AAU9JYK2_9CILI</name>
<reference evidence="1" key="1">
    <citation type="submission" date="2021-09" db="EMBL/GenBank/DDBJ databases">
        <authorList>
            <consortium name="AG Swart"/>
            <person name="Singh M."/>
            <person name="Singh A."/>
            <person name="Seah K."/>
            <person name="Emmerich C."/>
        </authorList>
    </citation>
    <scope>NUCLEOTIDE SEQUENCE</scope>
    <source>
        <strain evidence="1">ATCC30299</strain>
    </source>
</reference>
<dbReference type="AlphaFoldDB" id="A0AAU9JYK2"/>
<gene>
    <name evidence="1" type="ORF">BSTOLATCC_MIC50805</name>
</gene>
<evidence type="ECO:0000313" key="2">
    <source>
        <dbReference type="Proteomes" id="UP001162131"/>
    </source>
</evidence>
<comment type="caution">
    <text evidence="1">The sequence shown here is derived from an EMBL/GenBank/DDBJ whole genome shotgun (WGS) entry which is preliminary data.</text>
</comment>
<protein>
    <submittedName>
        <fullName evidence="1">Uncharacterized protein</fullName>
    </submittedName>
</protein>
<dbReference type="EMBL" id="CAJZBQ010000051">
    <property type="protein sequence ID" value="CAG9330205.1"/>
    <property type="molecule type" value="Genomic_DNA"/>
</dbReference>
<sequence length="301" mass="33752">MDTESTLEDQLKKILDNIDKDSSLLALQFILTTSHNIAKIFSNPSTRDLILLILGQLKRSVLASNIYYMIQSCSASADHRALKDAKVKSLHDLEGRFLWVGFGCENIFGISEQNLKNCSLFGIMSQNSLLRLIDKHGKYLIKKNGSRIISYSLAKDQNTILTSKCTPAIIGSTPNSFEVGIILLTRHSKTKKIPSKSSKKVKILNKETESIIETPTILPEFSFLSPISSEFKFPEIEKISPPPTFFTPFQSKATPYKETEKVIKEIEPESISITPFLKTASPALRKKNKKLPQRKSVSAFK</sequence>
<evidence type="ECO:0000313" key="1">
    <source>
        <dbReference type="EMBL" id="CAG9330205.1"/>
    </source>
</evidence>
<dbReference type="Proteomes" id="UP001162131">
    <property type="component" value="Unassembled WGS sequence"/>
</dbReference>
<accession>A0AAU9JYK2</accession>
<proteinExistence type="predicted"/>
<organism evidence="1 2">
    <name type="scientific">Blepharisma stoltei</name>
    <dbReference type="NCBI Taxonomy" id="1481888"/>
    <lineage>
        <taxon>Eukaryota</taxon>
        <taxon>Sar</taxon>
        <taxon>Alveolata</taxon>
        <taxon>Ciliophora</taxon>
        <taxon>Postciliodesmatophora</taxon>
        <taxon>Heterotrichea</taxon>
        <taxon>Heterotrichida</taxon>
        <taxon>Blepharismidae</taxon>
        <taxon>Blepharisma</taxon>
    </lineage>
</organism>
<keyword evidence="2" id="KW-1185">Reference proteome</keyword>